<accession>A0A843VDL8</accession>
<proteinExistence type="predicted"/>
<protein>
    <submittedName>
        <fullName evidence="1">Uncharacterized protein</fullName>
    </submittedName>
</protein>
<evidence type="ECO:0000313" key="2">
    <source>
        <dbReference type="Proteomes" id="UP000652761"/>
    </source>
</evidence>
<comment type="caution">
    <text evidence="1">The sequence shown here is derived from an EMBL/GenBank/DDBJ whole genome shotgun (WGS) entry which is preliminary data.</text>
</comment>
<reference evidence="1" key="1">
    <citation type="submission" date="2017-07" db="EMBL/GenBank/DDBJ databases">
        <title>Taro Niue Genome Assembly and Annotation.</title>
        <authorList>
            <person name="Atibalentja N."/>
            <person name="Keating K."/>
            <person name="Fields C.J."/>
        </authorList>
    </citation>
    <scope>NUCLEOTIDE SEQUENCE</scope>
    <source>
        <strain evidence="1">Niue_2</strain>
        <tissue evidence="1">Leaf</tissue>
    </source>
</reference>
<name>A0A843VDL8_COLES</name>
<organism evidence="1 2">
    <name type="scientific">Colocasia esculenta</name>
    <name type="common">Wild taro</name>
    <name type="synonym">Arum esculentum</name>
    <dbReference type="NCBI Taxonomy" id="4460"/>
    <lineage>
        <taxon>Eukaryota</taxon>
        <taxon>Viridiplantae</taxon>
        <taxon>Streptophyta</taxon>
        <taxon>Embryophyta</taxon>
        <taxon>Tracheophyta</taxon>
        <taxon>Spermatophyta</taxon>
        <taxon>Magnoliopsida</taxon>
        <taxon>Liliopsida</taxon>
        <taxon>Araceae</taxon>
        <taxon>Aroideae</taxon>
        <taxon>Colocasieae</taxon>
        <taxon>Colocasia</taxon>
    </lineage>
</organism>
<feature type="non-terminal residue" evidence="1">
    <location>
        <position position="59"/>
    </location>
</feature>
<gene>
    <name evidence="1" type="ORF">Taro_026705</name>
</gene>
<dbReference type="EMBL" id="NMUH01001626">
    <property type="protein sequence ID" value="MQL94055.1"/>
    <property type="molecule type" value="Genomic_DNA"/>
</dbReference>
<dbReference type="AlphaFoldDB" id="A0A843VDL8"/>
<evidence type="ECO:0000313" key="1">
    <source>
        <dbReference type="EMBL" id="MQL94055.1"/>
    </source>
</evidence>
<dbReference type="Proteomes" id="UP000652761">
    <property type="component" value="Unassembled WGS sequence"/>
</dbReference>
<sequence length="59" mass="6788">STARICVVFLDTLTPEFELYVRLRERRQGPATHVERQLDLSSVAARLRGVLVLFIRVYG</sequence>
<keyword evidence="2" id="KW-1185">Reference proteome</keyword>